<dbReference type="AlphaFoldDB" id="A0A518B724"/>
<dbReference type="PROSITE" id="PS50110">
    <property type="entry name" value="RESPONSE_REGULATORY"/>
    <property type="match status" value="2"/>
</dbReference>
<dbReference type="SMART" id="SM00388">
    <property type="entry name" value="HisKA"/>
    <property type="match status" value="1"/>
</dbReference>
<dbReference type="FunFam" id="1.10.287.130:FF:000001">
    <property type="entry name" value="Two-component sensor histidine kinase"/>
    <property type="match status" value="1"/>
</dbReference>
<dbReference type="Pfam" id="PF00512">
    <property type="entry name" value="HisKA"/>
    <property type="match status" value="1"/>
</dbReference>
<dbReference type="GO" id="GO:0005886">
    <property type="term" value="C:plasma membrane"/>
    <property type="evidence" value="ECO:0007669"/>
    <property type="project" value="TreeGrafter"/>
</dbReference>
<evidence type="ECO:0000256" key="3">
    <source>
        <dbReference type="ARBA" id="ARBA00022553"/>
    </source>
</evidence>
<evidence type="ECO:0000259" key="9">
    <source>
        <dbReference type="PROSITE" id="PS50109"/>
    </source>
</evidence>
<feature type="domain" description="Response regulatory" evidence="10">
    <location>
        <begin position="407"/>
        <end position="524"/>
    </location>
</feature>
<dbReference type="InterPro" id="IPR003661">
    <property type="entry name" value="HisK_dim/P_dom"/>
</dbReference>
<feature type="modified residue" description="4-aspartylphosphate" evidence="7">
    <location>
        <position position="459"/>
    </location>
</feature>
<dbReference type="InterPro" id="IPR001789">
    <property type="entry name" value="Sig_transdc_resp-reg_receiver"/>
</dbReference>
<sequence length="529" mass="58119">MKDRTILIVDDFAEDRESVAIALRQDPQVRYRILEAATGDQGLRILEEQSSSIDLVFLDFRLPDMNANDFVDKLLRGRDVPPVPIIVLTGSLPTMFQGLESLRRGVQDFFTKLEASSSIVSRIAQNAIERHKLLQQVVESERRASEASDKAARADRAKSQFLALISHELRTPLTAILGFCRLLEQDLDCPQREEMLRTVIGSGEHLEELLNDLIDIAKVEAGTLELDPTEFDPRKLVRTTISLLSKRATDKGIRVDVDLDLSTPPAVRADAMRFRQILVNLIGNAIKFTDSGSVLAKVTWDAGTEMLELGVTDTGPGIPEEMIPNLFTPFKQGGLNSERKRSGAGLGLAISHQLARMMGGDLRLESTSERGTAFTASLEAPRVVRSGPQEATSDSDVSQPVDLAGKRIVAADDIRANRFLLERLLSPTAAEITMVDDGAAVLEVIGTPEQPRADLVILDMLMPVLDGYETTRELRRRGFTFPIIALTAAASTTDHDTCLEAGCDTVVTKPIDVRTLFSTLHRALQSSNE</sequence>
<dbReference type="SMART" id="SM00448">
    <property type="entry name" value="REC"/>
    <property type="match status" value="2"/>
</dbReference>
<dbReference type="SUPFAM" id="SSF52172">
    <property type="entry name" value="CheY-like"/>
    <property type="match status" value="2"/>
</dbReference>
<feature type="domain" description="Response regulatory" evidence="10">
    <location>
        <begin position="5"/>
        <end position="127"/>
    </location>
</feature>
<name>A0A518B724_9BACT</name>
<comment type="catalytic activity">
    <reaction evidence="1">
        <text>ATP + protein L-histidine = ADP + protein N-phospho-L-histidine.</text>
        <dbReference type="EC" id="2.7.13.3"/>
    </reaction>
</comment>
<dbReference type="PROSITE" id="PS50109">
    <property type="entry name" value="HIS_KIN"/>
    <property type="match status" value="1"/>
</dbReference>
<dbReference type="Pfam" id="PF00072">
    <property type="entry name" value="Response_reg"/>
    <property type="match status" value="2"/>
</dbReference>
<dbReference type="PANTHER" id="PTHR43047">
    <property type="entry name" value="TWO-COMPONENT HISTIDINE PROTEIN KINASE"/>
    <property type="match status" value="1"/>
</dbReference>
<feature type="domain" description="Histidine kinase" evidence="9">
    <location>
        <begin position="164"/>
        <end position="382"/>
    </location>
</feature>
<feature type="modified residue" description="4-aspartylphosphate" evidence="7">
    <location>
        <position position="59"/>
    </location>
</feature>
<evidence type="ECO:0000259" key="10">
    <source>
        <dbReference type="PROSITE" id="PS50110"/>
    </source>
</evidence>
<evidence type="ECO:0000313" key="11">
    <source>
        <dbReference type="EMBL" id="QDU62779.1"/>
    </source>
</evidence>
<evidence type="ECO:0000256" key="2">
    <source>
        <dbReference type="ARBA" id="ARBA00012438"/>
    </source>
</evidence>
<dbReference type="RefSeq" id="WP_145259766.1">
    <property type="nucleotide sequence ID" value="NZ_CP036279.1"/>
</dbReference>
<dbReference type="Proteomes" id="UP000317093">
    <property type="component" value="Chromosome"/>
</dbReference>
<dbReference type="Gene3D" id="3.40.50.2300">
    <property type="match status" value="2"/>
</dbReference>
<evidence type="ECO:0000256" key="5">
    <source>
        <dbReference type="ARBA" id="ARBA00022777"/>
    </source>
</evidence>
<dbReference type="Gene3D" id="1.10.287.130">
    <property type="match status" value="1"/>
</dbReference>
<dbReference type="FunFam" id="3.30.565.10:FF:000010">
    <property type="entry name" value="Sensor histidine kinase RcsC"/>
    <property type="match status" value="1"/>
</dbReference>
<dbReference type="SMART" id="SM00387">
    <property type="entry name" value="HATPase_c"/>
    <property type="match status" value="1"/>
</dbReference>
<dbReference type="EC" id="2.7.13.3" evidence="2"/>
<dbReference type="GO" id="GO:0000155">
    <property type="term" value="F:phosphorelay sensor kinase activity"/>
    <property type="evidence" value="ECO:0007669"/>
    <property type="project" value="InterPro"/>
</dbReference>
<evidence type="ECO:0000256" key="1">
    <source>
        <dbReference type="ARBA" id="ARBA00000085"/>
    </source>
</evidence>
<feature type="compositionally biased region" description="Polar residues" evidence="8">
    <location>
        <begin position="389"/>
        <end position="398"/>
    </location>
</feature>
<keyword evidence="4 11" id="KW-0808">Transferase</keyword>
<dbReference type="InterPro" id="IPR003594">
    <property type="entry name" value="HATPase_dom"/>
</dbReference>
<dbReference type="KEGG" id="knv:Pan216_36490"/>
<protein>
    <recommendedName>
        <fullName evidence="2">histidine kinase</fullName>
        <ecNumber evidence="2">2.7.13.3</ecNumber>
    </recommendedName>
</protein>
<gene>
    <name evidence="11" type="primary">luxQ_3</name>
    <name evidence="11" type="ORF">Pan216_36490</name>
</gene>
<dbReference type="PANTHER" id="PTHR43047:SF72">
    <property type="entry name" value="OSMOSENSING HISTIDINE PROTEIN KINASE SLN1"/>
    <property type="match status" value="1"/>
</dbReference>
<dbReference type="GO" id="GO:0009927">
    <property type="term" value="F:histidine phosphotransfer kinase activity"/>
    <property type="evidence" value="ECO:0007669"/>
    <property type="project" value="TreeGrafter"/>
</dbReference>
<dbReference type="Gene3D" id="3.30.565.10">
    <property type="entry name" value="Histidine kinase-like ATPase, C-terminal domain"/>
    <property type="match status" value="1"/>
</dbReference>
<dbReference type="Pfam" id="PF02518">
    <property type="entry name" value="HATPase_c"/>
    <property type="match status" value="1"/>
</dbReference>
<dbReference type="EMBL" id="CP036279">
    <property type="protein sequence ID" value="QDU62779.1"/>
    <property type="molecule type" value="Genomic_DNA"/>
</dbReference>
<feature type="region of interest" description="Disordered" evidence="8">
    <location>
        <begin position="375"/>
        <end position="398"/>
    </location>
</feature>
<dbReference type="InterPro" id="IPR004358">
    <property type="entry name" value="Sig_transdc_His_kin-like_C"/>
</dbReference>
<evidence type="ECO:0000313" key="12">
    <source>
        <dbReference type="Proteomes" id="UP000317093"/>
    </source>
</evidence>
<dbReference type="SUPFAM" id="SSF55874">
    <property type="entry name" value="ATPase domain of HSP90 chaperone/DNA topoisomerase II/histidine kinase"/>
    <property type="match status" value="1"/>
</dbReference>
<dbReference type="CDD" id="cd00156">
    <property type="entry name" value="REC"/>
    <property type="match status" value="1"/>
</dbReference>
<dbReference type="PRINTS" id="PR00344">
    <property type="entry name" value="BCTRLSENSOR"/>
</dbReference>
<evidence type="ECO:0000256" key="4">
    <source>
        <dbReference type="ARBA" id="ARBA00022679"/>
    </source>
</evidence>
<keyword evidence="5 11" id="KW-0418">Kinase</keyword>
<dbReference type="InterPro" id="IPR005467">
    <property type="entry name" value="His_kinase_dom"/>
</dbReference>
<dbReference type="InterPro" id="IPR011006">
    <property type="entry name" value="CheY-like_superfamily"/>
</dbReference>
<dbReference type="InterPro" id="IPR036890">
    <property type="entry name" value="HATPase_C_sf"/>
</dbReference>
<accession>A0A518B724</accession>
<dbReference type="CDD" id="cd00082">
    <property type="entry name" value="HisKA"/>
    <property type="match status" value="1"/>
</dbReference>
<organism evidence="11 12">
    <name type="scientific">Kolteria novifilia</name>
    <dbReference type="NCBI Taxonomy" id="2527975"/>
    <lineage>
        <taxon>Bacteria</taxon>
        <taxon>Pseudomonadati</taxon>
        <taxon>Planctomycetota</taxon>
        <taxon>Planctomycetia</taxon>
        <taxon>Kolteriales</taxon>
        <taxon>Kolteriaceae</taxon>
        <taxon>Kolteria</taxon>
    </lineage>
</organism>
<evidence type="ECO:0000256" key="8">
    <source>
        <dbReference type="SAM" id="MobiDB-lite"/>
    </source>
</evidence>
<dbReference type="OrthoDB" id="9813394at2"/>
<evidence type="ECO:0000256" key="6">
    <source>
        <dbReference type="ARBA" id="ARBA00023012"/>
    </source>
</evidence>
<dbReference type="CDD" id="cd16922">
    <property type="entry name" value="HATPase_EvgS-ArcB-TorS-like"/>
    <property type="match status" value="1"/>
</dbReference>
<proteinExistence type="predicted"/>
<keyword evidence="12" id="KW-1185">Reference proteome</keyword>
<keyword evidence="6" id="KW-0902">Two-component regulatory system</keyword>
<dbReference type="CDD" id="cd17546">
    <property type="entry name" value="REC_hyHK_CKI1_RcsC-like"/>
    <property type="match status" value="1"/>
</dbReference>
<reference evidence="11 12" key="1">
    <citation type="submission" date="2019-02" db="EMBL/GenBank/DDBJ databases">
        <title>Deep-cultivation of Planctomycetes and their phenomic and genomic characterization uncovers novel biology.</title>
        <authorList>
            <person name="Wiegand S."/>
            <person name="Jogler M."/>
            <person name="Boedeker C."/>
            <person name="Pinto D."/>
            <person name="Vollmers J."/>
            <person name="Rivas-Marin E."/>
            <person name="Kohn T."/>
            <person name="Peeters S.H."/>
            <person name="Heuer A."/>
            <person name="Rast P."/>
            <person name="Oberbeckmann S."/>
            <person name="Bunk B."/>
            <person name="Jeske O."/>
            <person name="Meyerdierks A."/>
            <person name="Storesund J.E."/>
            <person name="Kallscheuer N."/>
            <person name="Luecker S."/>
            <person name="Lage O.M."/>
            <person name="Pohl T."/>
            <person name="Merkel B.J."/>
            <person name="Hornburger P."/>
            <person name="Mueller R.-W."/>
            <person name="Bruemmer F."/>
            <person name="Labrenz M."/>
            <person name="Spormann A.M."/>
            <person name="Op den Camp H."/>
            <person name="Overmann J."/>
            <person name="Amann R."/>
            <person name="Jetten M.S.M."/>
            <person name="Mascher T."/>
            <person name="Medema M.H."/>
            <person name="Devos D.P."/>
            <person name="Kaster A.-K."/>
            <person name="Ovreas L."/>
            <person name="Rohde M."/>
            <person name="Galperin M.Y."/>
            <person name="Jogler C."/>
        </authorList>
    </citation>
    <scope>NUCLEOTIDE SEQUENCE [LARGE SCALE GENOMIC DNA]</scope>
    <source>
        <strain evidence="11 12">Pan216</strain>
    </source>
</reference>
<evidence type="ECO:0000256" key="7">
    <source>
        <dbReference type="PROSITE-ProRule" id="PRU00169"/>
    </source>
</evidence>
<keyword evidence="3 7" id="KW-0597">Phosphoprotein</keyword>